<dbReference type="EMBL" id="HF545616">
    <property type="protein sequence ID" value="CCO05269.1"/>
    <property type="molecule type" value="Genomic_DNA"/>
</dbReference>
<evidence type="ECO:0000313" key="2">
    <source>
        <dbReference type="Proteomes" id="UP000027600"/>
    </source>
</evidence>
<keyword evidence="2" id="KW-1185">Reference proteome</keyword>
<gene>
    <name evidence="1" type="ORF">RBI_I01567</name>
</gene>
<reference evidence="1 2" key="1">
    <citation type="journal article" date="2014" name="Int. J. Syst. Evol. Microbiol.">
        <title>Complete genome of a new Firmicutes species belonging to the dominant human colonic microbiota ('Ruminococcus bicirculans') reveals two chromosomes and a selective capacity to utilize plant glucans.</title>
        <authorList>
            <consortium name="NISC Comparative Sequencing Program"/>
            <person name="Wegmann U."/>
            <person name="Louis P."/>
            <person name="Goesmann A."/>
            <person name="Henrissat B."/>
            <person name="Duncan S.H."/>
            <person name="Flint H.J."/>
        </authorList>
    </citation>
    <scope>NUCLEOTIDE SEQUENCE [LARGE SCALE GENOMIC DNA]</scope>
    <source>
        <strain evidence="1 2">80/3</strain>
    </source>
</reference>
<proteinExistence type="predicted"/>
<sequence length="56" mass="6491">MFGYISVKDQLIKERQKSAALKVENDRNAANIDYIAMVFDVELENEKEEVLENVTE</sequence>
<protein>
    <recommendedName>
        <fullName evidence="3">Phage protein</fullName>
    </recommendedName>
</protein>
<evidence type="ECO:0000313" key="1">
    <source>
        <dbReference type="EMBL" id="CCO05269.1"/>
    </source>
</evidence>
<evidence type="ECO:0008006" key="3">
    <source>
        <dbReference type="Google" id="ProtNLM"/>
    </source>
</evidence>
<organism evidence="1 2">
    <name type="scientific">Ruminococcus bicirculans</name>
    <name type="common">ex Wegman et al. 2014</name>
    <dbReference type="NCBI Taxonomy" id="1160721"/>
    <lineage>
        <taxon>Bacteria</taxon>
        <taxon>Bacillati</taxon>
        <taxon>Bacillota</taxon>
        <taxon>Clostridia</taxon>
        <taxon>Eubacteriales</taxon>
        <taxon>Oscillospiraceae</taxon>
        <taxon>Ruminococcus</taxon>
    </lineage>
</organism>
<accession>A0ABM9QH42</accession>
<dbReference type="Proteomes" id="UP000027600">
    <property type="component" value="Chromosome I"/>
</dbReference>
<name>A0ABM9QH42_9FIRM</name>
<dbReference type="RefSeq" id="WP_158455128.1">
    <property type="nucleotide sequence ID" value="NZ_HF545616.1"/>
</dbReference>